<dbReference type="KEGG" id="aaf:AURANDRAFT_21199"/>
<dbReference type="GeneID" id="20219407"/>
<dbReference type="OrthoDB" id="430364at2759"/>
<dbReference type="Proteomes" id="UP000002729">
    <property type="component" value="Unassembled WGS sequence"/>
</dbReference>
<dbReference type="PANTHER" id="PTHR10663">
    <property type="entry name" value="GUANYL-NUCLEOTIDE EXCHANGE FACTOR"/>
    <property type="match status" value="1"/>
</dbReference>
<feature type="non-terminal residue" evidence="2">
    <location>
        <position position="1"/>
    </location>
</feature>
<dbReference type="AlphaFoldDB" id="F0XZH6"/>
<dbReference type="PANTHER" id="PTHR10663:SF375">
    <property type="entry name" value="LD29171P"/>
    <property type="match status" value="1"/>
</dbReference>
<dbReference type="eggNOG" id="KOG0929">
    <property type="taxonomic scope" value="Eukaryota"/>
</dbReference>
<feature type="domain" description="SEC7" evidence="1">
    <location>
        <begin position="1"/>
        <end position="178"/>
    </location>
</feature>
<protein>
    <recommendedName>
        <fullName evidence="1">SEC7 domain-containing protein</fullName>
    </recommendedName>
</protein>
<evidence type="ECO:0000313" key="2">
    <source>
        <dbReference type="EMBL" id="EGB11345.1"/>
    </source>
</evidence>
<accession>F0XZH6</accession>
<keyword evidence="3" id="KW-1185">Reference proteome</keyword>
<dbReference type="SMART" id="SM00222">
    <property type="entry name" value="Sec7"/>
    <property type="match status" value="1"/>
</dbReference>
<dbReference type="FunFam" id="1.10.1000.11:FF:000002">
    <property type="entry name" value="Cytohesin 1"/>
    <property type="match status" value="1"/>
</dbReference>
<dbReference type="Gene3D" id="1.10.1000.11">
    <property type="entry name" value="Arf Nucleotide-binding Site Opener,domain 2"/>
    <property type="match status" value="1"/>
</dbReference>
<dbReference type="InParanoid" id="F0XZH6"/>
<organism evidence="3">
    <name type="scientific">Aureococcus anophagefferens</name>
    <name type="common">Harmful bloom alga</name>
    <dbReference type="NCBI Taxonomy" id="44056"/>
    <lineage>
        <taxon>Eukaryota</taxon>
        <taxon>Sar</taxon>
        <taxon>Stramenopiles</taxon>
        <taxon>Ochrophyta</taxon>
        <taxon>Pelagophyceae</taxon>
        <taxon>Pelagomonadales</taxon>
        <taxon>Pelagomonadaceae</taxon>
        <taxon>Aureococcus</taxon>
    </lineage>
</organism>
<dbReference type="CDD" id="cd00171">
    <property type="entry name" value="Sec7"/>
    <property type="match status" value="1"/>
</dbReference>
<reference evidence="2 3" key="1">
    <citation type="journal article" date="2011" name="Proc. Natl. Acad. Sci. U.S.A.">
        <title>Niche of harmful alga Aureococcus anophagefferens revealed through ecogenomics.</title>
        <authorList>
            <person name="Gobler C.J."/>
            <person name="Berry D.L."/>
            <person name="Dyhrman S.T."/>
            <person name="Wilhelm S.W."/>
            <person name="Salamov A."/>
            <person name="Lobanov A.V."/>
            <person name="Zhang Y."/>
            <person name="Collier J.L."/>
            <person name="Wurch L.L."/>
            <person name="Kustka A.B."/>
            <person name="Dill B.D."/>
            <person name="Shah M."/>
            <person name="VerBerkmoes N.C."/>
            <person name="Kuo A."/>
            <person name="Terry A."/>
            <person name="Pangilinan J."/>
            <person name="Lindquist E.A."/>
            <person name="Lucas S."/>
            <person name="Paulsen I.T."/>
            <person name="Hattenrath-Lehmann T.K."/>
            <person name="Talmage S.C."/>
            <person name="Walker E.A."/>
            <person name="Koch F."/>
            <person name="Burson A.M."/>
            <person name="Marcoval M.A."/>
            <person name="Tang Y.Z."/>
            <person name="Lecleir G.R."/>
            <person name="Coyne K.J."/>
            <person name="Berg G.M."/>
            <person name="Bertrand E.M."/>
            <person name="Saito M.A."/>
            <person name="Gladyshev V.N."/>
            <person name="Grigoriev I.V."/>
        </authorList>
    </citation>
    <scope>NUCLEOTIDE SEQUENCE [LARGE SCALE GENOMIC DNA]</scope>
    <source>
        <strain evidence="3">CCMP 1984</strain>
    </source>
</reference>
<proteinExistence type="predicted"/>
<dbReference type="InterPro" id="IPR023394">
    <property type="entry name" value="Sec7_C_sf"/>
</dbReference>
<dbReference type="GO" id="GO:0005085">
    <property type="term" value="F:guanyl-nucleotide exchange factor activity"/>
    <property type="evidence" value="ECO:0007669"/>
    <property type="project" value="InterPro"/>
</dbReference>
<dbReference type="Gene3D" id="1.10.220.20">
    <property type="match status" value="1"/>
</dbReference>
<dbReference type="EMBL" id="GL833122">
    <property type="protein sequence ID" value="EGB11345.1"/>
    <property type="molecule type" value="Genomic_DNA"/>
</dbReference>
<feature type="non-terminal residue" evidence="2">
    <location>
        <position position="185"/>
    </location>
</feature>
<dbReference type="SUPFAM" id="SSF48425">
    <property type="entry name" value="Sec7 domain"/>
    <property type="match status" value="1"/>
</dbReference>
<dbReference type="OMA" id="GIASMHE"/>
<dbReference type="RefSeq" id="XP_009033723.1">
    <property type="nucleotide sequence ID" value="XM_009035475.1"/>
</dbReference>
<dbReference type="InterPro" id="IPR000904">
    <property type="entry name" value="Sec7_dom"/>
</dbReference>
<gene>
    <name evidence="2" type="ORF">AURANDRAFT_21199</name>
</gene>
<dbReference type="GO" id="GO:0032012">
    <property type="term" value="P:regulation of ARF protein signal transduction"/>
    <property type="evidence" value="ECO:0007669"/>
    <property type="project" value="InterPro"/>
</dbReference>
<dbReference type="Pfam" id="PF01369">
    <property type="entry name" value="Sec7"/>
    <property type="match status" value="1"/>
</dbReference>
<evidence type="ECO:0000313" key="3">
    <source>
        <dbReference type="Proteomes" id="UP000002729"/>
    </source>
</evidence>
<name>F0XZH6_AURAN</name>
<sequence>FNMKPKHGLKTLHGKGHVDETDPKSVAAFLHAHAAALDKTVVGDYLGKEEAYQDGFCVKVLHEYVDAMDFTGLEFDVAIRHFLSGFRLPGEAQKIDRMMEKYAERYCALNKAVFPSADVAFVLAFSVIMLQTDLHNPAVKEEKKMTKEGFRRNNRGICNGADLDGAFLDEIFDRIKLAPITLAED</sequence>
<dbReference type="InterPro" id="IPR035999">
    <property type="entry name" value="Sec7_dom_sf"/>
</dbReference>
<dbReference type="PROSITE" id="PS50190">
    <property type="entry name" value="SEC7"/>
    <property type="match status" value="1"/>
</dbReference>
<evidence type="ECO:0000259" key="1">
    <source>
        <dbReference type="PROSITE" id="PS50190"/>
    </source>
</evidence>